<evidence type="ECO:0000313" key="10">
    <source>
        <dbReference type="Proteomes" id="UP001234989"/>
    </source>
</evidence>
<dbReference type="InterPro" id="IPR038494">
    <property type="entry name" value="IGPD_sf"/>
</dbReference>
<comment type="catalytic activity">
    <reaction evidence="1 8">
        <text>D-erythro-1-(imidazol-4-yl)glycerol 3-phosphate = 3-(imidazol-4-yl)-2-oxopropyl phosphate + H2O</text>
        <dbReference type="Rhea" id="RHEA:11040"/>
        <dbReference type="ChEBI" id="CHEBI:15377"/>
        <dbReference type="ChEBI" id="CHEBI:57766"/>
        <dbReference type="ChEBI" id="CHEBI:58278"/>
        <dbReference type="EC" id="4.2.1.19"/>
    </reaction>
</comment>
<dbReference type="Pfam" id="PF00475">
    <property type="entry name" value="IGPD"/>
    <property type="match status" value="2"/>
</dbReference>
<dbReference type="GO" id="GO:0000105">
    <property type="term" value="P:L-histidine biosynthetic process"/>
    <property type="evidence" value="ECO:0007669"/>
    <property type="project" value="UniProtKB-KW"/>
</dbReference>
<evidence type="ECO:0000256" key="3">
    <source>
        <dbReference type="ARBA" id="ARBA00007481"/>
    </source>
</evidence>
<gene>
    <name evidence="9" type="ORF">MTR67_041116</name>
</gene>
<evidence type="ECO:0000256" key="7">
    <source>
        <dbReference type="ARBA" id="ARBA00023239"/>
    </source>
</evidence>
<organism evidence="9 10">
    <name type="scientific">Solanum verrucosum</name>
    <dbReference type="NCBI Taxonomy" id="315347"/>
    <lineage>
        <taxon>Eukaryota</taxon>
        <taxon>Viridiplantae</taxon>
        <taxon>Streptophyta</taxon>
        <taxon>Embryophyta</taxon>
        <taxon>Tracheophyta</taxon>
        <taxon>Spermatophyta</taxon>
        <taxon>Magnoliopsida</taxon>
        <taxon>eudicotyledons</taxon>
        <taxon>Gunneridae</taxon>
        <taxon>Pentapetalae</taxon>
        <taxon>asterids</taxon>
        <taxon>lamiids</taxon>
        <taxon>Solanales</taxon>
        <taxon>Solanaceae</taxon>
        <taxon>Solanoideae</taxon>
        <taxon>Solaneae</taxon>
        <taxon>Solanum</taxon>
    </lineage>
</organism>
<sequence length="394" mass="43034">MPFGRNGAHNRLSHMELSLSHRLFNSSSSLPSLFNSRIKLSQTHLFSLNNHHQKLQFFTGLHHKLATSMEPQTTIPHAFDNGSSITSSETGRIGEVKRTTKETNVHVKLNLDGTGVAENNSGIPFLDHMLDQLASHGLFDVHVKATGDIHIDDHHTNEDVALAIGTALLQALDDRKGINRFGDFSAPLDEALVHVSLTSKGWPSSLVLGLPFWRSQVQNPLPAKAMGLPSGSISSHLACLVQDLSGRPHLNFDVQIPTQRVGTYDTQLVEHFFQSLVNTSGMTLHIRQLAGKNSHHIIEATFKAFARALRQATEYDLRRGGSVPRTGTSRRSTSTITYIVKSQGSLYGGVPTRLGVTLYVGVTDLITSAITGWNLSGRSVAQLEGMLILPPTNL</sequence>
<dbReference type="InterPro" id="IPR020568">
    <property type="entry name" value="Ribosomal_Su5_D2-typ_SF"/>
</dbReference>
<evidence type="ECO:0000256" key="1">
    <source>
        <dbReference type="ARBA" id="ARBA00001723"/>
    </source>
</evidence>
<evidence type="ECO:0000256" key="4">
    <source>
        <dbReference type="ARBA" id="ARBA00012075"/>
    </source>
</evidence>
<name>A0AAF0ZQG9_SOLVR</name>
<dbReference type="InterPro" id="IPR020565">
    <property type="entry name" value="ImidazoleglycerP_deHydtase_CS"/>
</dbReference>
<evidence type="ECO:0000313" key="9">
    <source>
        <dbReference type="EMBL" id="WMV47731.1"/>
    </source>
</evidence>
<evidence type="ECO:0000256" key="6">
    <source>
        <dbReference type="ARBA" id="ARBA00023102"/>
    </source>
</evidence>
<dbReference type="EMBL" id="CP133620">
    <property type="protein sequence ID" value="WMV47731.1"/>
    <property type="molecule type" value="Genomic_DNA"/>
</dbReference>
<comment type="pathway">
    <text evidence="2 8">Amino-acid biosynthesis; L-histidine biosynthesis; L-histidine from 5-phospho-alpha-D-ribose 1-diphosphate: step 6/9.</text>
</comment>
<keyword evidence="6 8" id="KW-0368">Histidine biosynthesis</keyword>
<evidence type="ECO:0000256" key="8">
    <source>
        <dbReference type="RuleBase" id="RU000598"/>
    </source>
</evidence>
<dbReference type="AlphaFoldDB" id="A0AAF0ZQG9"/>
<reference evidence="9" key="1">
    <citation type="submission" date="2023-08" db="EMBL/GenBank/DDBJ databases">
        <title>A de novo genome assembly of Solanum verrucosum Schlechtendal, a Mexican diploid species geographically isolated from the other diploid A-genome species in potato relatives.</title>
        <authorList>
            <person name="Hosaka K."/>
        </authorList>
    </citation>
    <scope>NUCLEOTIDE SEQUENCE</scope>
    <source>
        <tissue evidence="9">Young leaves</tissue>
    </source>
</reference>
<keyword evidence="7 8" id="KW-0456">Lyase</keyword>
<accession>A0AAF0ZQG9</accession>
<evidence type="ECO:0000256" key="5">
    <source>
        <dbReference type="ARBA" id="ARBA00022605"/>
    </source>
</evidence>
<dbReference type="HAMAP" id="MF_00076">
    <property type="entry name" value="HisB"/>
    <property type="match status" value="1"/>
</dbReference>
<dbReference type="Gene3D" id="3.30.230.40">
    <property type="entry name" value="Imidazole glycerol phosphate dehydratase, domain 1"/>
    <property type="match status" value="2"/>
</dbReference>
<dbReference type="SUPFAM" id="SSF54211">
    <property type="entry name" value="Ribosomal protein S5 domain 2-like"/>
    <property type="match status" value="2"/>
</dbReference>
<dbReference type="Proteomes" id="UP001234989">
    <property type="component" value="Chromosome 9"/>
</dbReference>
<dbReference type="PROSITE" id="PS00955">
    <property type="entry name" value="IGP_DEHYDRATASE_2"/>
    <property type="match status" value="1"/>
</dbReference>
<proteinExistence type="inferred from homology"/>
<protein>
    <recommendedName>
        <fullName evidence="4 8">Imidazoleglycerol-phosphate dehydratase</fullName>
        <ecNumber evidence="4 8">4.2.1.19</ecNumber>
    </recommendedName>
</protein>
<evidence type="ECO:0000256" key="2">
    <source>
        <dbReference type="ARBA" id="ARBA00005047"/>
    </source>
</evidence>
<dbReference type="FunFam" id="3.30.230.40:FF:000003">
    <property type="entry name" value="Imidazoleglycerol-phosphate dehydratase HisB"/>
    <property type="match status" value="1"/>
</dbReference>
<dbReference type="PANTHER" id="PTHR23133">
    <property type="entry name" value="IMIDAZOLEGLYCEROL-PHOSPHATE DEHYDRATASE HIS7"/>
    <property type="match status" value="1"/>
</dbReference>
<dbReference type="CDD" id="cd07914">
    <property type="entry name" value="IGPD"/>
    <property type="match status" value="1"/>
</dbReference>
<dbReference type="PANTHER" id="PTHR23133:SF2">
    <property type="entry name" value="IMIDAZOLEGLYCEROL-PHOSPHATE DEHYDRATASE"/>
    <property type="match status" value="1"/>
</dbReference>
<dbReference type="InterPro" id="IPR000807">
    <property type="entry name" value="ImidazoleglycerolP_deHydtase"/>
</dbReference>
<keyword evidence="10" id="KW-1185">Reference proteome</keyword>
<comment type="similarity">
    <text evidence="3 8">Belongs to the imidazoleglycerol-phosphate dehydratase family.</text>
</comment>
<dbReference type="PROSITE" id="PS00954">
    <property type="entry name" value="IGP_DEHYDRATASE_1"/>
    <property type="match status" value="1"/>
</dbReference>
<dbReference type="EC" id="4.2.1.19" evidence="4 8"/>
<dbReference type="GO" id="GO:0004424">
    <property type="term" value="F:imidazoleglycerol-phosphate dehydratase activity"/>
    <property type="evidence" value="ECO:0007669"/>
    <property type="project" value="UniProtKB-EC"/>
</dbReference>
<keyword evidence="5" id="KW-0028">Amino-acid biosynthesis</keyword>